<feature type="transmembrane region" description="Helical" evidence="1">
    <location>
        <begin position="135"/>
        <end position="155"/>
    </location>
</feature>
<keyword evidence="1" id="KW-0812">Transmembrane</keyword>
<gene>
    <name evidence="2" type="ORF">ACFFH7_36740</name>
</gene>
<evidence type="ECO:0008006" key="4">
    <source>
        <dbReference type="Google" id="ProtNLM"/>
    </source>
</evidence>
<feature type="transmembrane region" description="Helical" evidence="1">
    <location>
        <begin position="34"/>
        <end position="54"/>
    </location>
</feature>
<evidence type="ECO:0000313" key="2">
    <source>
        <dbReference type="EMBL" id="MFC0547106.1"/>
    </source>
</evidence>
<accession>A0ABV6N524</accession>
<comment type="caution">
    <text evidence="2">The sequence shown here is derived from an EMBL/GenBank/DDBJ whole genome shotgun (WGS) entry which is preliminary data.</text>
</comment>
<dbReference type="EMBL" id="JBHLUD010000013">
    <property type="protein sequence ID" value="MFC0547106.1"/>
    <property type="molecule type" value="Genomic_DNA"/>
</dbReference>
<keyword evidence="1" id="KW-1133">Transmembrane helix</keyword>
<reference evidence="2 3" key="1">
    <citation type="submission" date="2024-09" db="EMBL/GenBank/DDBJ databases">
        <authorList>
            <person name="Sun Q."/>
            <person name="Mori K."/>
        </authorList>
    </citation>
    <scope>NUCLEOTIDE SEQUENCE [LARGE SCALE GENOMIC DNA]</scope>
    <source>
        <strain evidence="2 3">TBRC 1432</strain>
    </source>
</reference>
<feature type="transmembrane region" description="Helical" evidence="1">
    <location>
        <begin position="102"/>
        <end position="123"/>
    </location>
</feature>
<evidence type="ECO:0000256" key="1">
    <source>
        <dbReference type="SAM" id="Phobius"/>
    </source>
</evidence>
<evidence type="ECO:0000313" key="3">
    <source>
        <dbReference type="Proteomes" id="UP001589810"/>
    </source>
</evidence>
<name>A0ABV6N524_9PSEU</name>
<protein>
    <recommendedName>
        <fullName evidence="4">DUF454 domain-containing protein</fullName>
    </recommendedName>
</protein>
<dbReference type="Proteomes" id="UP001589810">
    <property type="component" value="Unassembled WGS sequence"/>
</dbReference>
<dbReference type="RefSeq" id="WP_273937341.1">
    <property type="nucleotide sequence ID" value="NZ_CP097263.1"/>
</dbReference>
<sequence>MNTIKDRYHAYQERSAWAYSTWLPGWRDRRHRRLAVSAWLVCTVGLLALSPFAATPTLPFSIWMGLFAITTVLQMVNKALTNNIGERSARLLDERELALRGRCGYVGFLVAVWGMVIAGTVLTLTPLKNLPYGPFVVLMSLVMLASSTPTALLGWQLPDDEPDPIAEGDRRG</sequence>
<proteinExistence type="predicted"/>
<keyword evidence="1" id="KW-0472">Membrane</keyword>
<organism evidence="2 3">
    <name type="scientific">Kutzneria chonburiensis</name>
    <dbReference type="NCBI Taxonomy" id="1483604"/>
    <lineage>
        <taxon>Bacteria</taxon>
        <taxon>Bacillati</taxon>
        <taxon>Actinomycetota</taxon>
        <taxon>Actinomycetes</taxon>
        <taxon>Pseudonocardiales</taxon>
        <taxon>Pseudonocardiaceae</taxon>
        <taxon>Kutzneria</taxon>
    </lineage>
</organism>
<keyword evidence="3" id="KW-1185">Reference proteome</keyword>
<feature type="transmembrane region" description="Helical" evidence="1">
    <location>
        <begin position="60"/>
        <end position="81"/>
    </location>
</feature>